<dbReference type="SUPFAM" id="SSF46785">
    <property type="entry name" value="Winged helix' DNA-binding domain"/>
    <property type="match status" value="1"/>
</dbReference>
<dbReference type="Proteomes" id="UP001442841">
    <property type="component" value="Chromosome"/>
</dbReference>
<keyword evidence="3" id="KW-0238">DNA-binding</keyword>
<comment type="similarity">
    <text evidence="1">Belongs to the LysR transcriptional regulatory family.</text>
</comment>
<keyword evidence="7" id="KW-1185">Reference proteome</keyword>
<name>A0ABZ3FMV6_9ACTN</name>
<keyword evidence="4" id="KW-0804">Transcription</keyword>
<organism evidence="6 7">
    <name type="scientific">Ammonicoccus fulvus</name>
    <dbReference type="NCBI Taxonomy" id="3138240"/>
    <lineage>
        <taxon>Bacteria</taxon>
        <taxon>Bacillati</taxon>
        <taxon>Actinomycetota</taxon>
        <taxon>Actinomycetes</taxon>
        <taxon>Propionibacteriales</taxon>
        <taxon>Propionibacteriaceae</taxon>
        <taxon>Ammonicoccus</taxon>
    </lineage>
</organism>
<evidence type="ECO:0000256" key="3">
    <source>
        <dbReference type="ARBA" id="ARBA00023125"/>
    </source>
</evidence>
<evidence type="ECO:0000256" key="1">
    <source>
        <dbReference type="ARBA" id="ARBA00009437"/>
    </source>
</evidence>
<dbReference type="PROSITE" id="PS50931">
    <property type="entry name" value="HTH_LYSR"/>
    <property type="match status" value="1"/>
</dbReference>
<reference evidence="6 7" key="1">
    <citation type="submission" date="2024-04" db="EMBL/GenBank/DDBJ databases">
        <title>Isolation of an actinomycete strain from pig manure.</title>
        <authorList>
            <person name="Gong T."/>
            <person name="Yu Z."/>
            <person name="An M."/>
            <person name="Wei C."/>
            <person name="Yang W."/>
            <person name="Liu L."/>
        </authorList>
    </citation>
    <scope>NUCLEOTIDE SEQUENCE [LARGE SCALE GENOMIC DNA]</scope>
    <source>
        <strain evidence="6 7">ZF39</strain>
    </source>
</reference>
<sequence>MEIGQLRYFVAVCEERSFTKAAERLHVVQSALSTQVAKLEAETRTQLLERSNRGVRLTPAGEVFLARARRILTEVEEAGAAMASLRGTLTGVLRVGVINVVGQSAPQVDEALAAFHERHPLVEIRIHDPGSRGIVEEIRAGTMDVGLVGYYAHEVPAELSHRVITDHALVAVVHTRHPLADRGSATLAELAEHGPGVELRAASGLRHYVDEAFASVGVRRQVAFEVATTDESIRYASLGMGFALVPEPTVSPRLLRSRVAVLQVSDLDLRHPVALVHRSPAPTSPAARALIAEIIARAEGSSG</sequence>
<dbReference type="InterPro" id="IPR036388">
    <property type="entry name" value="WH-like_DNA-bd_sf"/>
</dbReference>
<evidence type="ECO:0000259" key="5">
    <source>
        <dbReference type="PROSITE" id="PS50931"/>
    </source>
</evidence>
<feature type="domain" description="HTH lysR-type" evidence="5">
    <location>
        <begin position="1"/>
        <end position="58"/>
    </location>
</feature>
<dbReference type="RefSeq" id="WP_425307585.1">
    <property type="nucleotide sequence ID" value="NZ_CP154795.1"/>
</dbReference>
<evidence type="ECO:0000256" key="4">
    <source>
        <dbReference type="ARBA" id="ARBA00023163"/>
    </source>
</evidence>
<keyword evidence="2" id="KW-0805">Transcription regulation</keyword>
<dbReference type="PANTHER" id="PTHR30419">
    <property type="entry name" value="HTH-TYPE TRANSCRIPTIONAL REGULATOR YBHD"/>
    <property type="match status" value="1"/>
</dbReference>
<dbReference type="InterPro" id="IPR005119">
    <property type="entry name" value="LysR_subst-bd"/>
</dbReference>
<dbReference type="Gene3D" id="1.10.10.10">
    <property type="entry name" value="Winged helix-like DNA-binding domain superfamily/Winged helix DNA-binding domain"/>
    <property type="match status" value="1"/>
</dbReference>
<dbReference type="EMBL" id="CP154795">
    <property type="protein sequence ID" value="XAN06153.1"/>
    <property type="molecule type" value="Genomic_DNA"/>
</dbReference>
<accession>A0ABZ3FMV6</accession>
<proteinExistence type="inferred from homology"/>
<dbReference type="Pfam" id="PF03466">
    <property type="entry name" value="LysR_substrate"/>
    <property type="match status" value="1"/>
</dbReference>
<dbReference type="InterPro" id="IPR000847">
    <property type="entry name" value="LysR_HTH_N"/>
</dbReference>
<dbReference type="Gene3D" id="3.40.190.290">
    <property type="match status" value="1"/>
</dbReference>
<dbReference type="InterPro" id="IPR036390">
    <property type="entry name" value="WH_DNA-bd_sf"/>
</dbReference>
<evidence type="ECO:0000256" key="2">
    <source>
        <dbReference type="ARBA" id="ARBA00023015"/>
    </source>
</evidence>
<dbReference type="InterPro" id="IPR050950">
    <property type="entry name" value="HTH-type_LysR_regulators"/>
</dbReference>
<evidence type="ECO:0000313" key="6">
    <source>
        <dbReference type="EMBL" id="XAN06153.1"/>
    </source>
</evidence>
<dbReference type="SUPFAM" id="SSF53850">
    <property type="entry name" value="Periplasmic binding protein-like II"/>
    <property type="match status" value="1"/>
</dbReference>
<protein>
    <submittedName>
        <fullName evidence="6">LysR family transcriptional regulator</fullName>
    </submittedName>
</protein>
<evidence type="ECO:0000313" key="7">
    <source>
        <dbReference type="Proteomes" id="UP001442841"/>
    </source>
</evidence>
<dbReference type="Pfam" id="PF00126">
    <property type="entry name" value="HTH_1"/>
    <property type="match status" value="1"/>
</dbReference>
<dbReference type="PRINTS" id="PR00039">
    <property type="entry name" value="HTHLYSR"/>
</dbReference>
<gene>
    <name evidence="6" type="ORF">AADG42_02145</name>
</gene>